<organism evidence="1">
    <name type="scientific">Hydatigena taeniaeformis</name>
    <name type="common">Feline tapeworm</name>
    <name type="synonym">Taenia taeniaeformis</name>
    <dbReference type="NCBI Taxonomy" id="6205"/>
    <lineage>
        <taxon>Eukaryota</taxon>
        <taxon>Metazoa</taxon>
        <taxon>Spiralia</taxon>
        <taxon>Lophotrochozoa</taxon>
        <taxon>Platyhelminthes</taxon>
        <taxon>Cestoda</taxon>
        <taxon>Eucestoda</taxon>
        <taxon>Cyclophyllidea</taxon>
        <taxon>Taeniidae</taxon>
        <taxon>Hydatigera</taxon>
    </lineage>
</organism>
<sequence>LALRDQRAHQAVMVGRVYQEPLDLRVPQVTFS</sequence>
<dbReference type="WBParaSite" id="TTAC_0000585701-mRNA-1">
    <property type="protein sequence ID" value="TTAC_0000585701-mRNA-1"/>
    <property type="gene ID" value="TTAC_0000585701"/>
</dbReference>
<name>A0A0R3WYL7_HYDTA</name>
<reference evidence="1" key="1">
    <citation type="submission" date="2017-02" db="UniProtKB">
        <authorList>
            <consortium name="WormBaseParasite"/>
        </authorList>
    </citation>
    <scope>IDENTIFICATION</scope>
</reference>
<evidence type="ECO:0000313" key="1">
    <source>
        <dbReference type="WBParaSite" id="TTAC_0000585701-mRNA-1"/>
    </source>
</evidence>
<dbReference type="AlphaFoldDB" id="A0A0R3WYL7"/>
<protein>
    <submittedName>
        <fullName evidence="1">Nitroreductase</fullName>
    </submittedName>
</protein>
<proteinExistence type="predicted"/>
<accession>A0A0R3WYL7</accession>